<reference evidence="1" key="1">
    <citation type="submission" date="2013-04" db="EMBL/GenBank/DDBJ databases">
        <title>The genome sequencing project of 58 acetic acid bacteria.</title>
        <authorList>
            <person name="Okamoto-Kainuma A."/>
            <person name="Ishikawa M."/>
            <person name="Umino S."/>
            <person name="Koizumi Y."/>
            <person name="Shiwa Y."/>
            <person name="Yoshikawa H."/>
            <person name="Matsutani M."/>
            <person name="Matsushita K."/>
        </authorList>
    </citation>
    <scope>NUCLEOTIDE SEQUENCE</scope>
    <source>
        <strain evidence="1">NRIC 0535</strain>
    </source>
</reference>
<dbReference type="RefSeq" id="WP_264817385.1">
    <property type="nucleotide sequence ID" value="NZ_BAPV01000061.1"/>
</dbReference>
<sequence length="441" mass="49444">MTTHVLFDSDDIVVHYQEGSREFILVTFIGIGHEANAGATYFGKPVVEADNIACLGVTTRKRNWYYSNNMHTALRVMQRVMAEYEKTVTIGLSAGAYAAIKYAGMLGSERTLALGPQWTIDDQEGEVIPEWAALCEPSMRGMGVKPGDLHGEIYALFDRHHRSDTATVGRLLDYATGHERAQLLPVNVPSAGHIVFESLKGSNNLRELIAILVSKDEATICADNLRRATSRMRRSNTTNLYNRIANGYTRFPKLVYDMLVSQGFRERFNYRDVLRDETLLFRICAQLGRNGYMAQAQILLRSLISYYATGEFRPGGADHLVMGTPVMLDHRGRTLGYSSRHRHFTSSNIVWMEGDATPVSLVHIDHKAYPCVTICGRKFFLDREGDQIRALASPGGLHAECRGATCGIRDVEDRYLTVVGDREMTWSTQQHSFETFSVVTV</sequence>
<comment type="caution">
    <text evidence="1">The sequence shown here is derived from an EMBL/GenBank/DDBJ whole genome shotgun (WGS) entry which is preliminary data.</text>
</comment>
<evidence type="ECO:0000313" key="1">
    <source>
        <dbReference type="EMBL" id="GBQ93513.1"/>
    </source>
</evidence>
<protein>
    <recommendedName>
        <fullName evidence="3">Alpha/beta hydrolase</fullName>
    </recommendedName>
</protein>
<gene>
    <name evidence="1" type="ORF">AA0535_2852</name>
</gene>
<organism evidence="1 2">
    <name type="scientific">Asaia krungthepensis NRIC 0535</name>
    <dbReference type="NCBI Taxonomy" id="1307925"/>
    <lineage>
        <taxon>Bacteria</taxon>
        <taxon>Pseudomonadati</taxon>
        <taxon>Pseudomonadota</taxon>
        <taxon>Alphaproteobacteria</taxon>
        <taxon>Acetobacterales</taxon>
        <taxon>Acetobacteraceae</taxon>
        <taxon>Asaia</taxon>
    </lineage>
</organism>
<name>A0ABQ0Q6E6_9PROT</name>
<evidence type="ECO:0008006" key="3">
    <source>
        <dbReference type="Google" id="ProtNLM"/>
    </source>
</evidence>
<dbReference type="Proteomes" id="UP001062776">
    <property type="component" value="Unassembled WGS sequence"/>
</dbReference>
<keyword evidence="2" id="KW-1185">Reference proteome</keyword>
<dbReference type="EMBL" id="BAPV01000061">
    <property type="protein sequence ID" value="GBQ93513.1"/>
    <property type="molecule type" value="Genomic_DNA"/>
</dbReference>
<evidence type="ECO:0000313" key="2">
    <source>
        <dbReference type="Proteomes" id="UP001062776"/>
    </source>
</evidence>
<proteinExistence type="predicted"/>
<accession>A0ABQ0Q6E6</accession>